<dbReference type="InterPro" id="IPR001895">
    <property type="entry name" value="RASGEF_cat_dom"/>
</dbReference>
<dbReference type="PANTHER" id="PTHR23113">
    <property type="entry name" value="GUANINE NUCLEOTIDE EXCHANGE FACTOR"/>
    <property type="match status" value="1"/>
</dbReference>
<comment type="caution">
    <text evidence="4">The sequence shown here is derived from an EMBL/GenBank/DDBJ whole genome shotgun (WGS) entry which is preliminary data.</text>
</comment>
<evidence type="ECO:0000313" key="4">
    <source>
        <dbReference type="EMBL" id="GFR58553.1"/>
    </source>
</evidence>
<evidence type="ECO:0000259" key="3">
    <source>
        <dbReference type="PROSITE" id="PS50009"/>
    </source>
</evidence>
<name>A0AAV4EC21_9GAST</name>
<dbReference type="GO" id="GO:0005886">
    <property type="term" value="C:plasma membrane"/>
    <property type="evidence" value="ECO:0007669"/>
    <property type="project" value="TreeGrafter"/>
</dbReference>
<accession>A0AAV4EC21</accession>
<organism evidence="4 5">
    <name type="scientific">Elysia marginata</name>
    <dbReference type="NCBI Taxonomy" id="1093978"/>
    <lineage>
        <taxon>Eukaryota</taxon>
        <taxon>Metazoa</taxon>
        <taxon>Spiralia</taxon>
        <taxon>Lophotrochozoa</taxon>
        <taxon>Mollusca</taxon>
        <taxon>Gastropoda</taxon>
        <taxon>Heterobranchia</taxon>
        <taxon>Euthyneura</taxon>
        <taxon>Panpulmonata</taxon>
        <taxon>Sacoglossa</taxon>
        <taxon>Placobranchoidea</taxon>
        <taxon>Plakobranchidae</taxon>
        <taxon>Elysia</taxon>
    </lineage>
</organism>
<keyword evidence="5" id="KW-1185">Reference proteome</keyword>
<protein>
    <submittedName>
        <fullName evidence="4">Rap guanine nucleotide exchange factor 4</fullName>
    </submittedName>
</protein>
<evidence type="ECO:0000256" key="2">
    <source>
        <dbReference type="PROSITE-ProRule" id="PRU00168"/>
    </source>
</evidence>
<dbReference type="SUPFAM" id="SSF48366">
    <property type="entry name" value="Ras GEF"/>
    <property type="match status" value="1"/>
</dbReference>
<keyword evidence="1 2" id="KW-0344">Guanine-nucleotide releasing factor</keyword>
<dbReference type="Gene3D" id="1.10.840.10">
    <property type="entry name" value="Ras guanine-nucleotide exchange factors catalytic domain"/>
    <property type="match status" value="2"/>
</dbReference>
<gene>
    <name evidence="4" type="ORF">ElyMa_005363600</name>
</gene>
<dbReference type="InterPro" id="IPR029071">
    <property type="entry name" value="Ubiquitin-like_domsf"/>
</dbReference>
<evidence type="ECO:0000313" key="5">
    <source>
        <dbReference type="Proteomes" id="UP000762676"/>
    </source>
</evidence>
<feature type="domain" description="Ras-GEF" evidence="3">
    <location>
        <begin position="12"/>
        <end position="198"/>
    </location>
</feature>
<dbReference type="GO" id="GO:0007265">
    <property type="term" value="P:Ras protein signal transduction"/>
    <property type="evidence" value="ECO:0007669"/>
    <property type="project" value="TreeGrafter"/>
</dbReference>
<sequence length="198" mass="22665">MSLSLNGRLFIAPREHLDALTPIPEQEGPNISTMPALELMSTRELAQEMLNKVFGTKLFPSGLSANLDHILFRFDQLQYWIVTEMVLVLNVSKRVQLLRKFIKLAQHCKELNNYHAFFAITMGLGHLAVSRLSQTWEHMIAQTLRTVRFCRSQPLELESSAETPKAGSDIRSYVRNLHVIDNQRILTNLSHKCEPRKG</sequence>
<dbReference type="InterPro" id="IPR036964">
    <property type="entry name" value="RASGEF_cat_dom_sf"/>
</dbReference>
<dbReference type="Gene3D" id="3.10.20.90">
    <property type="entry name" value="Phosphatidylinositol 3-kinase Catalytic Subunit, Chain A, domain 1"/>
    <property type="match status" value="1"/>
</dbReference>
<dbReference type="InterPro" id="IPR008937">
    <property type="entry name" value="Ras-like_GEF"/>
</dbReference>
<dbReference type="PANTHER" id="PTHR23113:SF327">
    <property type="entry name" value="EXCHANGE PROTEIN DIRECTLY ACTIVATED BY CAMP, ISOFORM E"/>
    <property type="match status" value="1"/>
</dbReference>
<dbReference type="AlphaFoldDB" id="A0AAV4EC21"/>
<evidence type="ECO:0000256" key="1">
    <source>
        <dbReference type="ARBA" id="ARBA00022658"/>
    </source>
</evidence>
<dbReference type="SUPFAM" id="SSF54236">
    <property type="entry name" value="Ubiquitin-like"/>
    <property type="match status" value="1"/>
</dbReference>
<dbReference type="Proteomes" id="UP000762676">
    <property type="component" value="Unassembled WGS sequence"/>
</dbReference>
<dbReference type="SMART" id="SM00147">
    <property type="entry name" value="RasGEF"/>
    <property type="match status" value="1"/>
</dbReference>
<reference evidence="4 5" key="1">
    <citation type="journal article" date="2021" name="Elife">
        <title>Chloroplast acquisition without the gene transfer in kleptoplastic sea slugs, Plakobranchus ocellatus.</title>
        <authorList>
            <person name="Maeda T."/>
            <person name="Takahashi S."/>
            <person name="Yoshida T."/>
            <person name="Shimamura S."/>
            <person name="Takaki Y."/>
            <person name="Nagai Y."/>
            <person name="Toyoda A."/>
            <person name="Suzuki Y."/>
            <person name="Arimoto A."/>
            <person name="Ishii H."/>
            <person name="Satoh N."/>
            <person name="Nishiyama T."/>
            <person name="Hasebe M."/>
            <person name="Maruyama T."/>
            <person name="Minagawa J."/>
            <person name="Obokata J."/>
            <person name="Shigenobu S."/>
        </authorList>
    </citation>
    <scope>NUCLEOTIDE SEQUENCE [LARGE SCALE GENOMIC DNA]</scope>
</reference>
<dbReference type="EMBL" id="BMAT01010687">
    <property type="protein sequence ID" value="GFR58553.1"/>
    <property type="molecule type" value="Genomic_DNA"/>
</dbReference>
<dbReference type="InterPro" id="IPR023578">
    <property type="entry name" value="Ras_GEF_dom_sf"/>
</dbReference>
<dbReference type="Pfam" id="PF00617">
    <property type="entry name" value="RasGEF"/>
    <property type="match status" value="1"/>
</dbReference>
<dbReference type="PROSITE" id="PS50009">
    <property type="entry name" value="RASGEF_CAT"/>
    <property type="match status" value="1"/>
</dbReference>
<proteinExistence type="predicted"/>
<dbReference type="GO" id="GO:0005085">
    <property type="term" value="F:guanyl-nucleotide exchange factor activity"/>
    <property type="evidence" value="ECO:0007669"/>
    <property type="project" value="UniProtKB-KW"/>
</dbReference>